<dbReference type="Proteomes" id="UP000095280">
    <property type="component" value="Unplaced"/>
</dbReference>
<keyword evidence="1" id="KW-1185">Reference proteome</keyword>
<proteinExistence type="predicted"/>
<organism evidence="1 2">
    <name type="scientific">Macrostomum lignano</name>
    <dbReference type="NCBI Taxonomy" id="282301"/>
    <lineage>
        <taxon>Eukaryota</taxon>
        <taxon>Metazoa</taxon>
        <taxon>Spiralia</taxon>
        <taxon>Lophotrochozoa</taxon>
        <taxon>Platyhelminthes</taxon>
        <taxon>Rhabditophora</taxon>
        <taxon>Macrostomorpha</taxon>
        <taxon>Macrostomida</taxon>
        <taxon>Macrostomidae</taxon>
        <taxon>Macrostomum</taxon>
    </lineage>
</organism>
<protein>
    <submittedName>
        <fullName evidence="2">PDZ domain-containing protein</fullName>
    </submittedName>
</protein>
<dbReference type="WBParaSite" id="maker-uti_cns_0045346-snap-gene-1.11-mRNA-1">
    <property type="protein sequence ID" value="maker-uti_cns_0045346-snap-gene-1.11-mRNA-1"/>
    <property type="gene ID" value="maker-uti_cns_0045346-snap-gene-1.11"/>
</dbReference>
<evidence type="ECO:0000313" key="1">
    <source>
        <dbReference type="Proteomes" id="UP000095280"/>
    </source>
</evidence>
<name>A0A1I8IZL5_9PLAT</name>
<reference evidence="2" key="1">
    <citation type="submission" date="2016-11" db="UniProtKB">
        <authorList>
            <consortium name="WormBaseParasite"/>
        </authorList>
    </citation>
    <scope>IDENTIFICATION</scope>
</reference>
<dbReference type="AlphaFoldDB" id="A0A1I8IZL5"/>
<sequence>FNLQHRQRQAHPEPQHQQQLMSVTLMLTSLTSPADCTLEEFLRSDCGLILKRGTEASTIGQAKNSDEVDENTPLAVKGFTPGVGHLDSRRVRIDDCLVGSTEFRCGLATRSIRLISTCAGRLRSASPGIRSACLVTLSFNRRQQQSAQDLPASQMPPPPPVYDLESNCAILVGSGGGGGGGG</sequence>
<evidence type="ECO:0000313" key="2">
    <source>
        <dbReference type="WBParaSite" id="maker-uti_cns_0045346-snap-gene-1.11-mRNA-1"/>
    </source>
</evidence>
<accession>A0A1I8IZL5</accession>